<evidence type="ECO:0000313" key="2">
    <source>
        <dbReference type="EMBL" id="CDQ75259.1"/>
    </source>
</evidence>
<gene>
    <name evidence="2" type="ORF">GSONMT00035188001</name>
</gene>
<name>A0A060XDB1_ONCMY</name>
<dbReference type="PaxDb" id="8022-A0A060XDB1"/>
<feature type="compositionally biased region" description="Low complexity" evidence="1">
    <location>
        <begin position="129"/>
        <end position="140"/>
    </location>
</feature>
<dbReference type="AlphaFoldDB" id="A0A060XDB1"/>
<protein>
    <submittedName>
        <fullName evidence="2">Uncharacterized protein</fullName>
    </submittedName>
</protein>
<evidence type="ECO:0000313" key="3">
    <source>
        <dbReference type="Proteomes" id="UP000193380"/>
    </source>
</evidence>
<reference evidence="2" key="1">
    <citation type="journal article" date="2014" name="Nat. Commun.">
        <title>The rainbow trout genome provides novel insights into evolution after whole-genome duplication in vertebrates.</title>
        <authorList>
            <person name="Berthelot C."/>
            <person name="Brunet F."/>
            <person name="Chalopin D."/>
            <person name="Juanchich A."/>
            <person name="Bernard M."/>
            <person name="Noel B."/>
            <person name="Bento P."/>
            <person name="Da Silva C."/>
            <person name="Labadie K."/>
            <person name="Alberti A."/>
            <person name="Aury J.M."/>
            <person name="Louis A."/>
            <person name="Dehais P."/>
            <person name="Bardou P."/>
            <person name="Montfort J."/>
            <person name="Klopp C."/>
            <person name="Cabau C."/>
            <person name="Gaspin C."/>
            <person name="Thorgaard G.H."/>
            <person name="Boussaha M."/>
            <person name="Quillet E."/>
            <person name="Guyomard R."/>
            <person name="Galiana D."/>
            <person name="Bobe J."/>
            <person name="Volff J.N."/>
            <person name="Genet C."/>
            <person name="Wincker P."/>
            <person name="Jaillon O."/>
            <person name="Roest Crollius H."/>
            <person name="Guiguen Y."/>
        </authorList>
    </citation>
    <scope>NUCLEOTIDE SEQUENCE [LARGE SCALE GENOMIC DNA]</scope>
</reference>
<feature type="compositionally biased region" description="Polar residues" evidence="1">
    <location>
        <begin position="16"/>
        <end position="25"/>
    </location>
</feature>
<organism evidence="2 3">
    <name type="scientific">Oncorhynchus mykiss</name>
    <name type="common">Rainbow trout</name>
    <name type="synonym">Salmo gairdneri</name>
    <dbReference type="NCBI Taxonomy" id="8022"/>
    <lineage>
        <taxon>Eukaryota</taxon>
        <taxon>Metazoa</taxon>
        <taxon>Chordata</taxon>
        <taxon>Craniata</taxon>
        <taxon>Vertebrata</taxon>
        <taxon>Euteleostomi</taxon>
        <taxon>Actinopterygii</taxon>
        <taxon>Neopterygii</taxon>
        <taxon>Teleostei</taxon>
        <taxon>Protacanthopterygii</taxon>
        <taxon>Salmoniformes</taxon>
        <taxon>Salmonidae</taxon>
        <taxon>Salmoninae</taxon>
        <taxon>Oncorhynchus</taxon>
    </lineage>
</organism>
<reference evidence="2" key="2">
    <citation type="submission" date="2014-03" db="EMBL/GenBank/DDBJ databases">
        <authorList>
            <person name="Genoscope - CEA"/>
        </authorList>
    </citation>
    <scope>NUCLEOTIDE SEQUENCE</scope>
</reference>
<proteinExistence type="predicted"/>
<sequence length="195" mass="21052">MQRLQQQLEASEKRSTATSTPNSIPGTKAPSKANTPSQSPPKQSSSKPVRPTQKTKQRESPHLPQTEETAPSYRSPPTSPLSSTTLTCSKRKGQRTAHQVQHSTTAAATDTRGPLVEIKTHSSFQPIASSSRTNSTVRSSLPSQSNAAAALSAVRQANPLPSLPKDIAIEKYSGLRLSDHACPPRRWIVRWPTAS</sequence>
<feature type="compositionally biased region" description="Low complexity" evidence="1">
    <location>
        <begin position="36"/>
        <end position="48"/>
    </location>
</feature>
<evidence type="ECO:0000256" key="1">
    <source>
        <dbReference type="SAM" id="MobiDB-lite"/>
    </source>
</evidence>
<accession>A0A060XDB1</accession>
<feature type="compositionally biased region" description="Polar residues" evidence="1">
    <location>
        <begin position="96"/>
        <end position="108"/>
    </location>
</feature>
<dbReference type="Proteomes" id="UP000193380">
    <property type="component" value="Unassembled WGS sequence"/>
</dbReference>
<feature type="region of interest" description="Disordered" evidence="1">
    <location>
        <begin position="1"/>
        <end position="149"/>
    </location>
</feature>
<dbReference type="STRING" id="8022.A0A060XDB1"/>
<dbReference type="EMBL" id="FR905038">
    <property type="protein sequence ID" value="CDQ75259.1"/>
    <property type="molecule type" value="Genomic_DNA"/>
</dbReference>